<evidence type="ECO:0000313" key="2">
    <source>
        <dbReference type="EMBL" id="MBC5715529.1"/>
    </source>
</evidence>
<dbReference type="AlphaFoldDB" id="A0A923LQZ9"/>
<name>A0A923LQZ9_9FIRM</name>
<dbReference type="RefSeq" id="WP_186867825.1">
    <property type="nucleotide sequence ID" value="NZ_JACOPH010000023.1"/>
</dbReference>
<keyword evidence="1" id="KW-1133">Transmembrane helix</keyword>
<keyword evidence="1" id="KW-0812">Transmembrane</keyword>
<comment type="caution">
    <text evidence="2">The sequence shown here is derived from an EMBL/GenBank/DDBJ whole genome shotgun (WGS) entry which is preliminary data.</text>
</comment>
<dbReference type="EMBL" id="JACOPH010000023">
    <property type="protein sequence ID" value="MBC5715529.1"/>
    <property type="molecule type" value="Genomic_DNA"/>
</dbReference>
<reference evidence="2" key="1">
    <citation type="submission" date="2020-08" db="EMBL/GenBank/DDBJ databases">
        <title>Genome public.</title>
        <authorList>
            <person name="Liu C."/>
            <person name="Sun Q."/>
        </authorList>
    </citation>
    <scope>NUCLEOTIDE SEQUENCE</scope>
    <source>
        <strain evidence="2">BX1005</strain>
    </source>
</reference>
<dbReference type="Proteomes" id="UP000606720">
    <property type="component" value="Unassembled WGS sequence"/>
</dbReference>
<evidence type="ECO:0000256" key="1">
    <source>
        <dbReference type="SAM" id="Phobius"/>
    </source>
</evidence>
<organism evidence="2 3">
    <name type="scientific">Roseburia zhanii</name>
    <dbReference type="NCBI Taxonomy" id="2763064"/>
    <lineage>
        <taxon>Bacteria</taxon>
        <taxon>Bacillati</taxon>
        <taxon>Bacillota</taxon>
        <taxon>Clostridia</taxon>
        <taxon>Lachnospirales</taxon>
        <taxon>Lachnospiraceae</taxon>
        <taxon>Roseburia</taxon>
    </lineage>
</organism>
<dbReference type="Pfam" id="PF20462">
    <property type="entry name" value="DUF6715"/>
    <property type="match status" value="1"/>
</dbReference>
<feature type="transmembrane region" description="Helical" evidence="1">
    <location>
        <begin position="6"/>
        <end position="24"/>
    </location>
</feature>
<sequence length="192" mass="22281">MKKIRVIVIGIVCICLVVGYYYYLSNRDGVSKEKDLTEVQKVILKDLDGKGYPKTPREVVKFYNRILCCYYNEDYTEEEFKQLTDQAIKLMDDELADNNPEKQYYLRVQTEVESYHEKKRTINNASVCDSNDVKFATVDGAECAYVAASYFVKDSEGFSKSNQNYVLRKDAEGRWKILAFELDKGDTTEDEQ</sequence>
<proteinExistence type="predicted"/>
<keyword evidence="1" id="KW-0472">Membrane</keyword>
<protein>
    <submittedName>
        <fullName evidence="2">Uncharacterized protein</fullName>
    </submittedName>
</protein>
<keyword evidence="3" id="KW-1185">Reference proteome</keyword>
<gene>
    <name evidence="2" type="ORF">H8S17_15240</name>
</gene>
<dbReference type="InterPro" id="IPR046563">
    <property type="entry name" value="DUF6715"/>
</dbReference>
<evidence type="ECO:0000313" key="3">
    <source>
        <dbReference type="Proteomes" id="UP000606720"/>
    </source>
</evidence>
<accession>A0A923LQZ9</accession>